<name>A0AAN6TW04_9PEZI</name>
<gene>
    <name evidence="2" type="ORF">N657DRAFT_647696</name>
</gene>
<comment type="caution">
    <text evidence="2">The sequence shown here is derived from an EMBL/GenBank/DDBJ whole genome shotgun (WGS) entry which is preliminary data.</text>
</comment>
<evidence type="ECO:0000313" key="3">
    <source>
        <dbReference type="Proteomes" id="UP001302602"/>
    </source>
</evidence>
<dbReference type="AlphaFoldDB" id="A0AAN6TW04"/>
<proteinExistence type="predicted"/>
<dbReference type="Proteomes" id="UP001302602">
    <property type="component" value="Unassembled WGS sequence"/>
</dbReference>
<feature type="compositionally biased region" description="Polar residues" evidence="1">
    <location>
        <begin position="44"/>
        <end position="65"/>
    </location>
</feature>
<feature type="compositionally biased region" description="Polar residues" evidence="1">
    <location>
        <begin position="1"/>
        <end position="28"/>
    </location>
</feature>
<evidence type="ECO:0000256" key="1">
    <source>
        <dbReference type="SAM" id="MobiDB-lite"/>
    </source>
</evidence>
<dbReference type="RefSeq" id="XP_062645300.1">
    <property type="nucleotide sequence ID" value="XM_062793371.1"/>
</dbReference>
<reference evidence="2" key="1">
    <citation type="journal article" date="2023" name="Mol. Phylogenet. Evol.">
        <title>Genome-scale phylogeny and comparative genomics of the fungal order Sordariales.</title>
        <authorList>
            <person name="Hensen N."/>
            <person name="Bonometti L."/>
            <person name="Westerberg I."/>
            <person name="Brannstrom I.O."/>
            <person name="Guillou S."/>
            <person name="Cros-Aarteil S."/>
            <person name="Calhoun S."/>
            <person name="Haridas S."/>
            <person name="Kuo A."/>
            <person name="Mondo S."/>
            <person name="Pangilinan J."/>
            <person name="Riley R."/>
            <person name="LaButti K."/>
            <person name="Andreopoulos B."/>
            <person name="Lipzen A."/>
            <person name="Chen C."/>
            <person name="Yan M."/>
            <person name="Daum C."/>
            <person name="Ng V."/>
            <person name="Clum A."/>
            <person name="Steindorff A."/>
            <person name="Ohm R.A."/>
            <person name="Martin F."/>
            <person name="Silar P."/>
            <person name="Natvig D.O."/>
            <person name="Lalanne C."/>
            <person name="Gautier V."/>
            <person name="Ament-Velasquez S.L."/>
            <person name="Kruys A."/>
            <person name="Hutchinson M.I."/>
            <person name="Powell A.J."/>
            <person name="Barry K."/>
            <person name="Miller A.N."/>
            <person name="Grigoriev I.V."/>
            <person name="Debuchy R."/>
            <person name="Gladieux P."/>
            <person name="Hiltunen Thoren M."/>
            <person name="Johannesson H."/>
        </authorList>
    </citation>
    <scope>NUCLEOTIDE SEQUENCE</scope>
    <source>
        <strain evidence="2">CBS 731.68</strain>
    </source>
</reference>
<dbReference type="GeneID" id="87830140"/>
<organism evidence="2 3">
    <name type="scientific">Parathielavia appendiculata</name>
    <dbReference type="NCBI Taxonomy" id="2587402"/>
    <lineage>
        <taxon>Eukaryota</taxon>
        <taxon>Fungi</taxon>
        <taxon>Dikarya</taxon>
        <taxon>Ascomycota</taxon>
        <taxon>Pezizomycotina</taxon>
        <taxon>Sordariomycetes</taxon>
        <taxon>Sordariomycetidae</taxon>
        <taxon>Sordariales</taxon>
        <taxon>Chaetomiaceae</taxon>
        <taxon>Parathielavia</taxon>
    </lineage>
</organism>
<evidence type="ECO:0000313" key="2">
    <source>
        <dbReference type="EMBL" id="KAK4121529.1"/>
    </source>
</evidence>
<feature type="region of interest" description="Disordered" evidence="1">
    <location>
        <begin position="1"/>
        <end position="73"/>
    </location>
</feature>
<reference evidence="2" key="2">
    <citation type="submission" date="2023-05" db="EMBL/GenBank/DDBJ databases">
        <authorList>
            <consortium name="Lawrence Berkeley National Laboratory"/>
            <person name="Steindorff A."/>
            <person name="Hensen N."/>
            <person name="Bonometti L."/>
            <person name="Westerberg I."/>
            <person name="Brannstrom I.O."/>
            <person name="Guillou S."/>
            <person name="Cros-Aarteil S."/>
            <person name="Calhoun S."/>
            <person name="Haridas S."/>
            <person name="Kuo A."/>
            <person name="Mondo S."/>
            <person name="Pangilinan J."/>
            <person name="Riley R."/>
            <person name="Labutti K."/>
            <person name="Andreopoulos B."/>
            <person name="Lipzen A."/>
            <person name="Chen C."/>
            <person name="Yanf M."/>
            <person name="Daum C."/>
            <person name="Ng V."/>
            <person name="Clum A."/>
            <person name="Ohm R."/>
            <person name="Martin F."/>
            <person name="Silar P."/>
            <person name="Natvig D."/>
            <person name="Lalanne C."/>
            <person name="Gautier V."/>
            <person name="Ament-Velasquez S.L."/>
            <person name="Kruys A."/>
            <person name="Hutchinson M.I."/>
            <person name="Powell A.J."/>
            <person name="Barry K."/>
            <person name="Miller A.N."/>
            <person name="Grigoriev I.V."/>
            <person name="Debuchy R."/>
            <person name="Gladieux P."/>
            <person name="Thoren M.H."/>
            <person name="Johannesson H."/>
        </authorList>
    </citation>
    <scope>NUCLEOTIDE SEQUENCE</scope>
    <source>
        <strain evidence="2">CBS 731.68</strain>
    </source>
</reference>
<sequence>MYYPSQQKGRQVIHVNNNEPQDVSSTMRGSYIARCRGRGLGRSRASTDSHLQSQISDPTINPHSNHQSKSRSS</sequence>
<dbReference type="EMBL" id="MU853233">
    <property type="protein sequence ID" value="KAK4121529.1"/>
    <property type="molecule type" value="Genomic_DNA"/>
</dbReference>
<protein>
    <submittedName>
        <fullName evidence="2">Uncharacterized protein</fullName>
    </submittedName>
</protein>
<accession>A0AAN6TW04</accession>
<keyword evidence="3" id="KW-1185">Reference proteome</keyword>